<feature type="region of interest" description="Disordered" evidence="1">
    <location>
        <begin position="1"/>
        <end position="54"/>
    </location>
</feature>
<feature type="compositionally biased region" description="Basic and acidic residues" evidence="1">
    <location>
        <begin position="42"/>
        <end position="52"/>
    </location>
</feature>
<dbReference type="Proteomes" id="UP000789572">
    <property type="component" value="Unassembled WGS sequence"/>
</dbReference>
<feature type="non-terminal residue" evidence="2">
    <location>
        <position position="69"/>
    </location>
</feature>
<protein>
    <submittedName>
        <fullName evidence="2">11011_t:CDS:1</fullName>
    </submittedName>
</protein>
<evidence type="ECO:0000256" key="1">
    <source>
        <dbReference type="SAM" id="MobiDB-lite"/>
    </source>
</evidence>
<comment type="caution">
    <text evidence="2">The sequence shown here is derived from an EMBL/GenBank/DDBJ whole genome shotgun (WGS) entry which is preliminary data.</text>
</comment>
<reference evidence="2" key="1">
    <citation type="submission" date="2021-06" db="EMBL/GenBank/DDBJ databases">
        <authorList>
            <person name="Kallberg Y."/>
            <person name="Tangrot J."/>
            <person name="Rosling A."/>
        </authorList>
    </citation>
    <scope>NUCLEOTIDE SEQUENCE</scope>
    <source>
        <strain evidence="2">IA702</strain>
    </source>
</reference>
<dbReference type="AlphaFoldDB" id="A0A9N9G0V9"/>
<gene>
    <name evidence="2" type="ORF">POCULU_LOCUS5920</name>
</gene>
<name>A0A9N9G0V9_9GLOM</name>
<dbReference type="EMBL" id="CAJVPJ010000989">
    <property type="protein sequence ID" value="CAG8569492.1"/>
    <property type="molecule type" value="Genomic_DNA"/>
</dbReference>
<proteinExistence type="predicted"/>
<organism evidence="2 3">
    <name type="scientific">Paraglomus occultum</name>
    <dbReference type="NCBI Taxonomy" id="144539"/>
    <lineage>
        <taxon>Eukaryota</taxon>
        <taxon>Fungi</taxon>
        <taxon>Fungi incertae sedis</taxon>
        <taxon>Mucoromycota</taxon>
        <taxon>Glomeromycotina</taxon>
        <taxon>Glomeromycetes</taxon>
        <taxon>Paraglomerales</taxon>
        <taxon>Paraglomeraceae</taxon>
        <taxon>Paraglomus</taxon>
    </lineage>
</organism>
<keyword evidence="3" id="KW-1185">Reference proteome</keyword>
<evidence type="ECO:0000313" key="2">
    <source>
        <dbReference type="EMBL" id="CAG8569492.1"/>
    </source>
</evidence>
<sequence>MISILDDPAQALASGEKDSATKMPTVPGEQLSSNLLKGKTQTHHETTCDSRSRTSKVKLNLMATRVLYE</sequence>
<evidence type="ECO:0000313" key="3">
    <source>
        <dbReference type="Proteomes" id="UP000789572"/>
    </source>
</evidence>
<accession>A0A9N9G0V9</accession>